<dbReference type="Proteomes" id="UP000214646">
    <property type="component" value="Unassembled WGS sequence"/>
</dbReference>
<dbReference type="EMBL" id="NIDE01000010">
    <property type="protein sequence ID" value="OWK39383.1"/>
    <property type="molecule type" value="Genomic_DNA"/>
</dbReference>
<dbReference type="Pfam" id="PF13592">
    <property type="entry name" value="HTH_33"/>
    <property type="match status" value="1"/>
</dbReference>
<dbReference type="NCBIfam" id="NF033545">
    <property type="entry name" value="transpos_IS630"/>
    <property type="match status" value="1"/>
</dbReference>
<dbReference type="InterPro" id="IPR047655">
    <property type="entry name" value="Transpos_IS630-like"/>
</dbReference>
<dbReference type="InterPro" id="IPR001387">
    <property type="entry name" value="Cro/C1-type_HTH"/>
</dbReference>
<comment type="caution">
    <text evidence="3">The sequence shown here is derived from an EMBL/GenBank/DDBJ whole genome shotgun (WGS) entry which is preliminary data.</text>
</comment>
<dbReference type="Pfam" id="PF13384">
    <property type="entry name" value="HTH_23"/>
    <property type="match status" value="1"/>
</dbReference>
<dbReference type="RefSeq" id="WP_088256866.1">
    <property type="nucleotide sequence ID" value="NZ_NIDE01000010.1"/>
</dbReference>
<dbReference type="InterPro" id="IPR038717">
    <property type="entry name" value="Tc1-like_DDE_dom"/>
</dbReference>
<dbReference type="AlphaFoldDB" id="A0A225DEG0"/>
<accession>A0A225DEG0</accession>
<sequence>MAITLPDARQLSDEVLDALRLRALRGCELGFTEADVADLLGVSRETVCRWWSAYAAGGVNALPGDRPGRPLGSGRLLSDDHAAVVQQLVRTTVPDDHGIAAPLWTRRAVRELIQQVCGVDLAIRTVGLYLQRWGFAPKRPARRSRDQDPDEVAEWFDEIYPAIAARAADEGAEIHWCDEVGVAADEVPARGYAPEGQPPILDVSGPHVRANQISTITNDGTIRFMTYTQTMTAALFLVFLDRLLRSTTGKLFLIVDRLSAHQTPAVLTWVEAHQDRIEVFLLPRYAPERNPVEYLNHDLKGQVNASGLPHTTSEVRSRIQTFMRKLLHLPEHVMSYFQHPCAQYASAINV</sequence>
<dbReference type="Pfam" id="PF13358">
    <property type="entry name" value="DDE_3"/>
    <property type="match status" value="1"/>
</dbReference>
<evidence type="ECO:0000313" key="3">
    <source>
        <dbReference type="EMBL" id="OWK39383.1"/>
    </source>
</evidence>
<dbReference type="SUPFAM" id="SSF46689">
    <property type="entry name" value="Homeodomain-like"/>
    <property type="match status" value="1"/>
</dbReference>
<dbReference type="CDD" id="cd00093">
    <property type="entry name" value="HTH_XRE"/>
    <property type="match status" value="1"/>
</dbReference>
<dbReference type="InterPro" id="IPR025959">
    <property type="entry name" value="Winged_HTH_dom"/>
</dbReference>
<name>A0A225DEG0_9BACT</name>
<reference evidence="4" key="1">
    <citation type="submission" date="2017-06" db="EMBL/GenBank/DDBJ databases">
        <title>Genome analysis of Fimbriiglobus ruber SP5, the first member of the order Planctomycetales with confirmed chitinolytic capability.</title>
        <authorList>
            <person name="Ravin N.V."/>
            <person name="Rakitin A.L."/>
            <person name="Ivanova A.A."/>
            <person name="Beletsky A.V."/>
            <person name="Kulichevskaya I.S."/>
            <person name="Mardanov A.V."/>
            <person name="Dedysh S.N."/>
        </authorList>
    </citation>
    <scope>NUCLEOTIDE SEQUENCE [LARGE SCALE GENOMIC DNA]</scope>
    <source>
        <strain evidence="4">SP5</strain>
    </source>
</reference>
<dbReference type="InterPro" id="IPR036397">
    <property type="entry name" value="RNaseH_sf"/>
</dbReference>
<dbReference type="Gene3D" id="3.30.420.10">
    <property type="entry name" value="Ribonuclease H-like superfamily/Ribonuclease H"/>
    <property type="match status" value="1"/>
</dbReference>
<feature type="domain" description="Winged helix-turn helix" evidence="2">
    <location>
        <begin position="102"/>
        <end position="157"/>
    </location>
</feature>
<dbReference type="GO" id="GO:0003676">
    <property type="term" value="F:nucleic acid binding"/>
    <property type="evidence" value="ECO:0007669"/>
    <property type="project" value="InterPro"/>
</dbReference>
<dbReference type="OrthoDB" id="270510at2"/>
<feature type="domain" description="Tc1-like transposase DDE" evidence="1">
    <location>
        <begin position="174"/>
        <end position="306"/>
    </location>
</feature>
<organism evidence="3 4">
    <name type="scientific">Fimbriiglobus ruber</name>
    <dbReference type="NCBI Taxonomy" id="1908690"/>
    <lineage>
        <taxon>Bacteria</taxon>
        <taxon>Pseudomonadati</taxon>
        <taxon>Planctomycetota</taxon>
        <taxon>Planctomycetia</taxon>
        <taxon>Gemmatales</taxon>
        <taxon>Gemmataceae</taxon>
        <taxon>Fimbriiglobus</taxon>
    </lineage>
</organism>
<evidence type="ECO:0000313" key="4">
    <source>
        <dbReference type="Proteomes" id="UP000214646"/>
    </source>
</evidence>
<keyword evidence="4" id="KW-1185">Reference proteome</keyword>
<evidence type="ECO:0000259" key="1">
    <source>
        <dbReference type="Pfam" id="PF13358"/>
    </source>
</evidence>
<proteinExistence type="predicted"/>
<evidence type="ECO:0000259" key="2">
    <source>
        <dbReference type="Pfam" id="PF13592"/>
    </source>
</evidence>
<dbReference type="InterPro" id="IPR009057">
    <property type="entry name" value="Homeodomain-like_sf"/>
</dbReference>
<protein>
    <submittedName>
        <fullName evidence="3">Mobile element protein</fullName>
    </submittedName>
</protein>
<gene>
    <name evidence="3" type="ORF">FRUB_05946</name>
</gene>